<evidence type="ECO:0000256" key="6">
    <source>
        <dbReference type="ARBA" id="ARBA00022968"/>
    </source>
</evidence>
<dbReference type="GO" id="GO:0006493">
    <property type="term" value="P:protein O-linked glycosylation"/>
    <property type="evidence" value="ECO:0007669"/>
    <property type="project" value="TreeGrafter"/>
</dbReference>
<dbReference type="HOGENOM" id="CLU_035956_1_0_1"/>
<comment type="subcellular location">
    <subcellularLocation>
        <location evidence="1">Membrane</location>
        <topology evidence="1">Single-pass type II membrane protein</topology>
    </subcellularLocation>
</comment>
<dbReference type="GO" id="GO:0000033">
    <property type="term" value="F:alpha-1,3-mannosyltransferase activity"/>
    <property type="evidence" value="ECO:0007669"/>
    <property type="project" value="TreeGrafter"/>
</dbReference>
<dbReference type="GO" id="GO:0016020">
    <property type="term" value="C:membrane"/>
    <property type="evidence" value="ECO:0007669"/>
    <property type="project" value="UniProtKB-SubCell"/>
</dbReference>
<evidence type="ECO:0000313" key="12">
    <source>
        <dbReference type="EMBL" id="CCA25884.1"/>
    </source>
</evidence>
<evidence type="ECO:0000256" key="2">
    <source>
        <dbReference type="ARBA" id="ARBA00009105"/>
    </source>
</evidence>
<evidence type="ECO:0000256" key="10">
    <source>
        <dbReference type="SAM" id="SignalP"/>
    </source>
</evidence>
<dbReference type="PANTHER" id="PTHR31392">
    <property type="entry name" value="ALPHA-1,3-MANNOSYLTRANSFERASE MNN1-RELATED"/>
    <property type="match status" value="1"/>
</dbReference>
<comment type="similarity">
    <text evidence="2">Belongs to the MNN1/MNT family.</text>
</comment>
<dbReference type="SUPFAM" id="SSF53448">
    <property type="entry name" value="Nucleotide-diphospho-sugar transferases"/>
    <property type="match status" value="1"/>
</dbReference>
<keyword evidence="8" id="KW-0472">Membrane</keyword>
<protein>
    <submittedName>
        <fullName evidence="11">Uncharacterized protein AlNc14C229G9267</fullName>
    </submittedName>
    <submittedName>
        <fullName evidence="12">Uncharacterized protein AlNc14C329G10671</fullName>
    </submittedName>
</protein>
<evidence type="ECO:0000256" key="9">
    <source>
        <dbReference type="ARBA" id="ARBA00023180"/>
    </source>
</evidence>
<evidence type="ECO:0000256" key="8">
    <source>
        <dbReference type="ARBA" id="ARBA00023136"/>
    </source>
</evidence>
<dbReference type="EMBL" id="FR824374">
    <property type="protein sequence ID" value="CCA25884.1"/>
    <property type="molecule type" value="Genomic_DNA"/>
</dbReference>
<evidence type="ECO:0000256" key="1">
    <source>
        <dbReference type="ARBA" id="ARBA00004606"/>
    </source>
</evidence>
<dbReference type="AlphaFoldDB" id="F0WSC7"/>
<accession>F0WSC7</accession>
<keyword evidence="3" id="KW-0328">Glycosyltransferase</keyword>
<evidence type="ECO:0000256" key="5">
    <source>
        <dbReference type="ARBA" id="ARBA00022692"/>
    </source>
</evidence>
<organism evidence="11">
    <name type="scientific">Albugo laibachii Nc14</name>
    <dbReference type="NCBI Taxonomy" id="890382"/>
    <lineage>
        <taxon>Eukaryota</taxon>
        <taxon>Sar</taxon>
        <taxon>Stramenopiles</taxon>
        <taxon>Oomycota</taxon>
        <taxon>Peronosporomycetes</taxon>
        <taxon>Albuginales</taxon>
        <taxon>Albuginaceae</taxon>
        <taxon>Albugo</taxon>
    </lineage>
</organism>
<keyword evidence="6" id="KW-0735">Signal-anchor</keyword>
<dbReference type="InterPro" id="IPR029044">
    <property type="entry name" value="Nucleotide-diphossugar_trans"/>
</dbReference>
<keyword evidence="7" id="KW-1133">Transmembrane helix</keyword>
<evidence type="ECO:0000313" key="11">
    <source>
        <dbReference type="EMBL" id="CCA24247.1"/>
    </source>
</evidence>
<dbReference type="EMBL" id="FR824274">
    <property type="protein sequence ID" value="CCA24247.1"/>
    <property type="molecule type" value="Genomic_DNA"/>
</dbReference>
<keyword evidence="4" id="KW-0808">Transferase</keyword>
<dbReference type="Pfam" id="PF11051">
    <property type="entry name" value="Mannosyl_trans3"/>
    <property type="match status" value="1"/>
</dbReference>
<reference evidence="11" key="2">
    <citation type="submission" date="2011-02" db="EMBL/GenBank/DDBJ databases">
        <authorList>
            <person name="MacLean D."/>
        </authorList>
    </citation>
    <scope>NUCLEOTIDE SEQUENCE</scope>
</reference>
<proteinExistence type="inferred from homology"/>
<evidence type="ECO:0000256" key="4">
    <source>
        <dbReference type="ARBA" id="ARBA00022679"/>
    </source>
</evidence>
<feature type="signal peptide" evidence="10">
    <location>
        <begin position="1"/>
        <end position="24"/>
    </location>
</feature>
<keyword evidence="9" id="KW-0325">Glycoprotein</keyword>
<name>F0WSC7_9STRA</name>
<gene>
    <name evidence="11" type="primary">AlNc14C229G9267</name>
    <name evidence="12" type="synonym">AlNc14C329G10671</name>
    <name evidence="11" type="ORF">ALNC14_103910</name>
    <name evidence="12" type="ORF">ALNC14_120280</name>
</gene>
<keyword evidence="5" id="KW-0812">Transmembrane</keyword>
<feature type="chain" id="PRO_5010831140" evidence="10">
    <location>
        <begin position="25"/>
        <end position="471"/>
    </location>
</feature>
<sequence>MSLLCVLRHFTICVVVLFANRIVALTFDEFARNLTNNELILTEPLFDIARLVLSDVFPETIIPPVRLWDIARQYVPNSRGFVLPLFYGNSVLGFSLLIDFERKFGLKIPVEVPHCGDLDIEIQEQMIARFPSVRVYDVCDLAALEQYNGHKIFCRNVKECHDIFRSFLIGVLAVVYSTFDEIMLLDADTQYFSDPTETWELEDVKETGVLLFRDRVVEPYKFLLELTDQGNHGLRRLHQFLGTFDPRPYHFLGHIPTKSAPKGWVANVSSTAFRHYKPSKLAMTTHAWNFLSGHNIDSSFVLWKKSKQPRATTLLASFVSLNGVPPPPSYGDKEFFFFACELAETAYAVSKYGAGSITSNDPLSNNTGLCGDALHYLPARQSSQNWSLSASDGVPFYTNGDYISTWDPKHDNLFHSMSTPGNSYPSALKRPWTHVGCLQHRVVVNASEAMKNAVAERIRAMREVQFDLFGL</sequence>
<reference evidence="11" key="1">
    <citation type="journal article" date="2011" name="PLoS Biol.">
        <title>Gene gain and loss during evolution of obligate parasitism in the white rust pathogen of Arabidopsis thaliana.</title>
        <authorList>
            <person name="Kemen E."/>
            <person name="Gardiner A."/>
            <person name="Schultz-Larsen T."/>
            <person name="Kemen A.C."/>
            <person name="Balmuth A.L."/>
            <person name="Robert-Seilaniantz A."/>
            <person name="Bailey K."/>
            <person name="Holub E."/>
            <person name="Studholme D.J."/>
            <person name="Maclean D."/>
            <person name="Jones J.D."/>
        </authorList>
    </citation>
    <scope>NUCLEOTIDE SEQUENCE</scope>
</reference>
<evidence type="ECO:0000256" key="7">
    <source>
        <dbReference type="ARBA" id="ARBA00022989"/>
    </source>
</evidence>
<dbReference type="InterPro" id="IPR022751">
    <property type="entry name" value="Alpha_mannosyltransferase"/>
</dbReference>
<evidence type="ECO:0000256" key="3">
    <source>
        <dbReference type="ARBA" id="ARBA00022676"/>
    </source>
</evidence>
<dbReference type="PANTHER" id="PTHR31392:SF1">
    <property type="entry name" value="ALPHA-1,3-MANNOSYLTRANSFERASE MNN1-RELATED"/>
    <property type="match status" value="1"/>
</dbReference>
<dbReference type="GO" id="GO:0005794">
    <property type="term" value="C:Golgi apparatus"/>
    <property type="evidence" value="ECO:0007669"/>
    <property type="project" value="TreeGrafter"/>
</dbReference>
<keyword evidence="10" id="KW-0732">Signal</keyword>